<dbReference type="SUPFAM" id="SSF52540">
    <property type="entry name" value="P-loop containing nucleoside triphosphate hydrolases"/>
    <property type="match status" value="1"/>
</dbReference>
<sequence>MEKRTVRTYLKEWKRALSIEVDYLKTQGGTAHLLVEGEFITKNQDEFTYRFNMTNDLFLLDGAVVRLVYQGEEIKAEVITIEGKNLILKLPLFIGEEIERIELYNEPWELLEALIDRLEELKDYRTKLARVKRLMSADAPVKHNEKTIKSPLHEILLRSHLNATTFIWGPPGTGKTYTLSRVIANHCRTKKKVLVLSHSNAAVDVVMSEVASYMKGKNLWRQGEVIRYGTSRYEEGQLHSDLQSASILEMDHPDIIGQIVALEAERIRLSRYSGTSSKLVHIDRQLSKLRGQKLELERELVERAHIIGATLSKATTDRTLYEKEYDLIVVDEISMAYAPQVAFSATLGKRIIVCGDFKQLPPIALSDHAYVNQWLKEDLFYQSGIAQAVQRGEVPPNLFILEKQRRMHPDISAFTNQYIYHNKVSDHDSVSVRQEIANQKPFQSKASILIDTSSLHAHALKDTVTESRYSLISGLLSVSYLLRAYKSGLSSLGYVTPYKAQARLVQQLVEDLKMSECIAVSTVHRFQGSERDMIIFDVVDSAPQSRPGVLLTDEKGDRLVNVALTRSRGKLLTIADDTYLQKRVSKERALFKLLKHVTKHDQKLQPSLFLKELVQHKQLAWFKTSDTRQLLQDLKQAKSNILFCVPSASKVPSDVWKLLNEKVDVTILTKEPEHVPLSHATIVYSSYPLSLLFIGHQVLWLNMPYAGEHKAILSVRVQATQMIELLRTYIDVTPEVAIHEEKIPKTTASKKEYSLSKYLSVWERCPDCNSTREAEVTKKGKVRLLCHYCGNVGGVPRFIFERYIEYVDLKCVHCQKGFEAVSDEGRVYACCPSCHLEIEPKDVL</sequence>
<dbReference type="EMBL" id="JAFBFC010000004">
    <property type="protein sequence ID" value="MBM7703694.1"/>
    <property type="molecule type" value="Genomic_DNA"/>
</dbReference>
<proteinExistence type="inferred from homology"/>
<organism evidence="7 8">
    <name type="scientific">Priestia iocasae</name>
    <dbReference type="NCBI Taxonomy" id="2291674"/>
    <lineage>
        <taxon>Bacteria</taxon>
        <taxon>Bacillati</taxon>
        <taxon>Bacillota</taxon>
        <taxon>Bacilli</taxon>
        <taxon>Bacillales</taxon>
        <taxon>Bacillaceae</taxon>
        <taxon>Priestia</taxon>
    </lineage>
</organism>
<evidence type="ECO:0000256" key="3">
    <source>
        <dbReference type="ARBA" id="ARBA00022801"/>
    </source>
</evidence>
<comment type="caution">
    <text evidence="7">The sequence shown here is derived from an EMBL/GenBank/DDBJ whole genome shotgun (WGS) entry which is preliminary data.</text>
</comment>
<accession>A0ABS2QW55</accession>
<dbReference type="InterPro" id="IPR041679">
    <property type="entry name" value="DNA2/NAM7-like_C"/>
</dbReference>
<dbReference type="InterPro" id="IPR047187">
    <property type="entry name" value="SF1_C_Upf1"/>
</dbReference>
<evidence type="ECO:0000313" key="8">
    <source>
        <dbReference type="Proteomes" id="UP000809829"/>
    </source>
</evidence>
<gene>
    <name evidence="7" type="ORF">JOC83_002543</name>
</gene>
<keyword evidence="8" id="KW-1185">Reference proteome</keyword>
<dbReference type="CDD" id="cd18808">
    <property type="entry name" value="SF1_C_Upf1"/>
    <property type="match status" value="1"/>
</dbReference>
<keyword evidence="5" id="KW-0067">ATP-binding</keyword>
<dbReference type="PANTHER" id="PTHR43788:SF8">
    <property type="entry name" value="DNA-BINDING PROTEIN SMUBP-2"/>
    <property type="match status" value="1"/>
</dbReference>
<keyword evidence="3" id="KW-0378">Hydrolase</keyword>
<dbReference type="RefSeq" id="WP_205187647.1">
    <property type="nucleotide sequence ID" value="NZ_JAFBFC010000004.1"/>
</dbReference>
<dbReference type="Gene3D" id="3.40.50.300">
    <property type="entry name" value="P-loop containing nucleotide triphosphate hydrolases"/>
    <property type="match status" value="2"/>
</dbReference>
<evidence type="ECO:0000256" key="2">
    <source>
        <dbReference type="ARBA" id="ARBA00022741"/>
    </source>
</evidence>
<dbReference type="InterPro" id="IPR050534">
    <property type="entry name" value="Coronavir_polyprotein_1ab"/>
</dbReference>
<protein>
    <recommendedName>
        <fullName evidence="6">Helicase ATP-binding domain-containing protein</fullName>
    </recommendedName>
</protein>
<evidence type="ECO:0000259" key="6">
    <source>
        <dbReference type="PROSITE" id="PS51192"/>
    </source>
</evidence>
<keyword evidence="2" id="KW-0547">Nucleotide-binding</keyword>
<feature type="domain" description="Helicase ATP-binding" evidence="6">
    <location>
        <begin position="156"/>
        <end position="365"/>
    </location>
</feature>
<dbReference type="InterPro" id="IPR014001">
    <property type="entry name" value="Helicase_ATP-bd"/>
</dbReference>
<dbReference type="InterPro" id="IPR041677">
    <property type="entry name" value="DNA2/NAM7_AAA_11"/>
</dbReference>
<keyword evidence="4" id="KW-0347">Helicase</keyword>
<evidence type="ECO:0000313" key="7">
    <source>
        <dbReference type="EMBL" id="MBM7703694.1"/>
    </source>
</evidence>
<dbReference type="PROSITE" id="PS51192">
    <property type="entry name" value="HELICASE_ATP_BIND_1"/>
    <property type="match status" value="1"/>
</dbReference>
<evidence type="ECO:0000256" key="1">
    <source>
        <dbReference type="ARBA" id="ARBA00007913"/>
    </source>
</evidence>
<name>A0ABS2QW55_9BACI</name>
<evidence type="ECO:0000256" key="4">
    <source>
        <dbReference type="ARBA" id="ARBA00022806"/>
    </source>
</evidence>
<comment type="similarity">
    <text evidence="1">Belongs to the DNA2/NAM7 helicase family.</text>
</comment>
<dbReference type="PANTHER" id="PTHR43788">
    <property type="entry name" value="DNA2/NAM7 HELICASE FAMILY MEMBER"/>
    <property type="match status" value="1"/>
</dbReference>
<dbReference type="Pfam" id="PF13087">
    <property type="entry name" value="AAA_12"/>
    <property type="match status" value="1"/>
</dbReference>
<dbReference type="InterPro" id="IPR027417">
    <property type="entry name" value="P-loop_NTPase"/>
</dbReference>
<dbReference type="Proteomes" id="UP000809829">
    <property type="component" value="Unassembled WGS sequence"/>
</dbReference>
<dbReference type="Pfam" id="PF13086">
    <property type="entry name" value="AAA_11"/>
    <property type="match status" value="1"/>
</dbReference>
<evidence type="ECO:0000256" key="5">
    <source>
        <dbReference type="ARBA" id="ARBA00022840"/>
    </source>
</evidence>
<reference evidence="7 8" key="1">
    <citation type="submission" date="2021-01" db="EMBL/GenBank/DDBJ databases">
        <title>Genomic Encyclopedia of Type Strains, Phase IV (KMG-IV): sequencing the most valuable type-strain genomes for metagenomic binning, comparative biology and taxonomic classification.</title>
        <authorList>
            <person name="Goeker M."/>
        </authorList>
    </citation>
    <scope>NUCLEOTIDE SEQUENCE [LARGE SCALE GENOMIC DNA]</scope>
    <source>
        <strain evidence="7 8">DSM 104297</strain>
    </source>
</reference>